<organism evidence="1 2">
    <name type="scientific">Geoalkalibacter ferrihydriticus DSM 17813</name>
    <dbReference type="NCBI Taxonomy" id="1121915"/>
    <lineage>
        <taxon>Bacteria</taxon>
        <taxon>Pseudomonadati</taxon>
        <taxon>Thermodesulfobacteriota</taxon>
        <taxon>Desulfuromonadia</taxon>
        <taxon>Desulfuromonadales</taxon>
        <taxon>Geoalkalibacteraceae</taxon>
        <taxon>Geoalkalibacter</taxon>
    </lineage>
</organism>
<dbReference type="EMBL" id="JWJD01000007">
    <property type="protein sequence ID" value="KIH75820.1"/>
    <property type="molecule type" value="Genomic_DNA"/>
</dbReference>
<evidence type="ECO:0000313" key="1">
    <source>
        <dbReference type="EMBL" id="KIH75820.1"/>
    </source>
</evidence>
<dbReference type="Proteomes" id="UP000035068">
    <property type="component" value="Unassembled WGS sequence"/>
</dbReference>
<protein>
    <submittedName>
        <fullName evidence="1">Uncharacterized protein</fullName>
    </submittedName>
</protein>
<dbReference type="RefSeq" id="WP_040100603.1">
    <property type="nucleotide sequence ID" value="NZ_JWJD01000007.1"/>
</dbReference>
<keyword evidence="2" id="KW-1185">Reference proteome</keyword>
<name>A0A0C2HLE8_9BACT</name>
<reference evidence="1 2" key="1">
    <citation type="submission" date="2014-12" db="EMBL/GenBank/DDBJ databases">
        <title>Genomes of Geoalkalibacter ferrihydriticus and Geoalkalibacter subterraneus, two haloalkaliphilic metal-reducing members of the Geobacteraceae.</title>
        <authorList>
            <person name="Badalamenti J.P."/>
            <person name="Torres C.I."/>
            <person name="Krajmalnik-Brown R."/>
            <person name="Bond D.R."/>
        </authorList>
    </citation>
    <scope>NUCLEOTIDE SEQUENCE [LARGE SCALE GENOMIC DNA]</scope>
    <source>
        <strain evidence="1 2">DSM 17813</strain>
    </source>
</reference>
<gene>
    <name evidence="1" type="ORF">GFER_14615</name>
</gene>
<accession>A0A0C2HLE8</accession>
<sequence>MNGLLIKDPIHWRPTWSSEIGQRLEIKDSTQGLFVFDPKLSRDEILEALKDIPAESFSLIELEEVAQKDCEFTADSGLCYRRTPN</sequence>
<dbReference type="AlphaFoldDB" id="A0A0C2HLE8"/>
<evidence type="ECO:0000313" key="2">
    <source>
        <dbReference type="Proteomes" id="UP000035068"/>
    </source>
</evidence>
<comment type="caution">
    <text evidence="1">The sequence shown here is derived from an EMBL/GenBank/DDBJ whole genome shotgun (WGS) entry which is preliminary data.</text>
</comment>
<proteinExistence type="predicted"/>